<keyword evidence="2" id="KW-0328">Glycosyltransferase</keyword>
<organism evidence="5 6">
    <name type="scientific">Spirosoma linguale (strain ATCC 33905 / DSM 74 / LMG 10896 / Claus 1)</name>
    <dbReference type="NCBI Taxonomy" id="504472"/>
    <lineage>
        <taxon>Bacteria</taxon>
        <taxon>Pseudomonadati</taxon>
        <taxon>Bacteroidota</taxon>
        <taxon>Cytophagia</taxon>
        <taxon>Cytophagales</taxon>
        <taxon>Cytophagaceae</taxon>
        <taxon>Spirosoma</taxon>
    </lineage>
</organism>
<dbReference type="InterPro" id="IPR029044">
    <property type="entry name" value="Nucleotide-diphossugar_trans"/>
</dbReference>
<protein>
    <submittedName>
        <fullName evidence="5">Glycosyl transferase family 2</fullName>
    </submittedName>
</protein>
<keyword evidence="6" id="KW-1185">Reference proteome</keyword>
<dbReference type="CAZy" id="GT2">
    <property type="family name" value="Glycosyltransferase Family 2"/>
</dbReference>
<name>D2QHQ2_SPILD</name>
<evidence type="ECO:0000256" key="3">
    <source>
        <dbReference type="ARBA" id="ARBA00022679"/>
    </source>
</evidence>
<dbReference type="Pfam" id="PF13641">
    <property type="entry name" value="Glyco_tranf_2_3"/>
    <property type="match status" value="1"/>
</dbReference>
<dbReference type="KEGG" id="sli:Slin_3861"/>
<evidence type="ECO:0000313" key="6">
    <source>
        <dbReference type="Proteomes" id="UP000002028"/>
    </source>
</evidence>
<keyword evidence="4" id="KW-1133">Transmembrane helix</keyword>
<dbReference type="PANTHER" id="PTHR43630">
    <property type="entry name" value="POLY-BETA-1,6-N-ACETYL-D-GLUCOSAMINE SYNTHASE"/>
    <property type="match status" value="1"/>
</dbReference>
<dbReference type="AlphaFoldDB" id="D2QHQ2"/>
<dbReference type="RefSeq" id="WP_012928362.1">
    <property type="nucleotide sequence ID" value="NC_013730.1"/>
</dbReference>
<evidence type="ECO:0000256" key="1">
    <source>
        <dbReference type="ARBA" id="ARBA00006739"/>
    </source>
</evidence>
<sequence length="397" mass="44509">MNAIFNLFAILIGGYTVVNTLNLLLWSVGGLFGHADDVSIDSPPKTFRRILVLIPAYKEDTVIIDSVKANLKQTYPSDRYDLVVIADSFKAHTISELKQLPIKVVEVSFAVSSVSKALNAALMHFPVGSYDIAVVADADNHMAPDFLTRINAAFENGWRVVQGHRIAKNLNTSVAILDAISEEVNNHIFRKGHRAFGFSSTLIGSGMAFELPLLKKNLSQIQTIGGYDKDLEMRILQSKIPIGYLEDAFIFDEKVQTSGMFERQRTRWVESQINQARLHLVQGLREGINQNFDYVEKAIQTLALPRILLLGTITFSLIISLLLNKTWFAELMGVQLLLFLITLAIALPAYLRRLIGINELLMVPVLLFRFVRSVINFRQARGRFLHTTHGTDSEVIV</sequence>
<dbReference type="GO" id="GO:0016757">
    <property type="term" value="F:glycosyltransferase activity"/>
    <property type="evidence" value="ECO:0007669"/>
    <property type="project" value="UniProtKB-KW"/>
</dbReference>
<dbReference type="EMBL" id="CP001769">
    <property type="protein sequence ID" value="ADB39851.1"/>
    <property type="molecule type" value="Genomic_DNA"/>
</dbReference>
<feature type="transmembrane region" description="Helical" evidence="4">
    <location>
        <begin position="331"/>
        <end position="351"/>
    </location>
</feature>
<dbReference type="Gene3D" id="3.90.550.10">
    <property type="entry name" value="Spore Coat Polysaccharide Biosynthesis Protein SpsA, Chain A"/>
    <property type="match status" value="1"/>
</dbReference>
<gene>
    <name evidence="5" type="ordered locus">Slin_3861</name>
</gene>
<reference evidence="5 6" key="1">
    <citation type="journal article" date="2010" name="Stand. Genomic Sci.">
        <title>Complete genome sequence of Spirosoma linguale type strain (1).</title>
        <authorList>
            <person name="Lail K."/>
            <person name="Sikorski J."/>
            <person name="Saunders E."/>
            <person name="Lapidus A."/>
            <person name="Glavina Del Rio T."/>
            <person name="Copeland A."/>
            <person name="Tice H."/>
            <person name="Cheng J.-F."/>
            <person name="Lucas S."/>
            <person name="Nolan M."/>
            <person name="Bruce D."/>
            <person name="Goodwin L."/>
            <person name="Pitluck S."/>
            <person name="Ivanova N."/>
            <person name="Mavromatis K."/>
            <person name="Ovchinnikova G."/>
            <person name="Pati A."/>
            <person name="Chen A."/>
            <person name="Palaniappan K."/>
            <person name="Land M."/>
            <person name="Hauser L."/>
            <person name="Chang Y.-J."/>
            <person name="Jeffries C.D."/>
            <person name="Chain P."/>
            <person name="Brettin T."/>
            <person name="Detter J.C."/>
            <person name="Schuetze A."/>
            <person name="Rohde M."/>
            <person name="Tindall B.J."/>
            <person name="Goeker M."/>
            <person name="Bristow J."/>
            <person name="Eisen J.A."/>
            <person name="Markowitz V."/>
            <person name="Hugenholtz P."/>
            <person name="Kyrpides N.C."/>
            <person name="Klenk H.-P."/>
            <person name="Chen F."/>
        </authorList>
    </citation>
    <scope>NUCLEOTIDE SEQUENCE [LARGE SCALE GENOMIC DNA]</scope>
    <source>
        <strain evidence="6">ATCC 33905 / DSM 74 / LMG 10896 / Claus 1</strain>
    </source>
</reference>
<comment type="similarity">
    <text evidence="1">Belongs to the glycosyltransferase 2 family.</text>
</comment>
<dbReference type="PANTHER" id="PTHR43630:SF1">
    <property type="entry name" value="POLY-BETA-1,6-N-ACETYL-D-GLUCOSAMINE SYNTHASE"/>
    <property type="match status" value="1"/>
</dbReference>
<keyword evidence="3 5" id="KW-0808">Transferase</keyword>
<feature type="transmembrane region" description="Helical" evidence="4">
    <location>
        <begin position="303"/>
        <end position="324"/>
    </location>
</feature>
<dbReference type="eggNOG" id="COG1215">
    <property type="taxonomic scope" value="Bacteria"/>
</dbReference>
<dbReference type="STRING" id="504472.Slin_3861"/>
<dbReference type="CDD" id="cd06423">
    <property type="entry name" value="CESA_like"/>
    <property type="match status" value="1"/>
</dbReference>
<evidence type="ECO:0000313" key="5">
    <source>
        <dbReference type="EMBL" id="ADB39851.1"/>
    </source>
</evidence>
<evidence type="ECO:0000256" key="4">
    <source>
        <dbReference type="SAM" id="Phobius"/>
    </source>
</evidence>
<feature type="transmembrane region" description="Helical" evidence="4">
    <location>
        <begin position="357"/>
        <end position="375"/>
    </location>
</feature>
<dbReference type="Proteomes" id="UP000002028">
    <property type="component" value="Chromosome"/>
</dbReference>
<accession>D2QHQ2</accession>
<keyword evidence="4" id="KW-0812">Transmembrane</keyword>
<evidence type="ECO:0000256" key="2">
    <source>
        <dbReference type="ARBA" id="ARBA00022676"/>
    </source>
</evidence>
<keyword evidence="4" id="KW-0472">Membrane</keyword>
<dbReference type="SUPFAM" id="SSF53448">
    <property type="entry name" value="Nucleotide-diphospho-sugar transferases"/>
    <property type="match status" value="1"/>
</dbReference>
<proteinExistence type="inferred from homology"/>
<dbReference type="HOGENOM" id="CLU_023978_5_1_10"/>